<dbReference type="EMBL" id="BGPR01059834">
    <property type="protein sequence ID" value="GBO35791.1"/>
    <property type="molecule type" value="Genomic_DNA"/>
</dbReference>
<evidence type="ECO:0000313" key="2">
    <source>
        <dbReference type="EMBL" id="GBO35791.1"/>
    </source>
</evidence>
<dbReference type="Proteomes" id="UP000499080">
    <property type="component" value="Unassembled WGS sequence"/>
</dbReference>
<sequence length="255" mass="29081">MAYPILFPYGESGWQPNWRCQPYQGAQGNQSKINVTMLQYKSALTAVRDDFNPIISAGKLTQQWIVDSYLQVEANNLNFIRTHQQQLRTELYQGLADHLENAVQNAVVKAGIPVILPSSFEGSPRNMRERCADAMSIFGKYGAPDLFTTFTANPKWPEITENLRESEHTTDRPDLLVRVFNLKLKSLMDDLTVHGVLGKSIAHVYTIEFQKRGLPHAHILIVLRADDKFSTSEHINKFVCAEIHQRLKIRNCMKL</sequence>
<keyword evidence="3" id="KW-1185">Reference proteome</keyword>
<evidence type="ECO:0000313" key="3">
    <source>
        <dbReference type="Proteomes" id="UP000499080"/>
    </source>
</evidence>
<protein>
    <recommendedName>
        <fullName evidence="1">Helitron helicase-like domain-containing protein</fullName>
    </recommendedName>
</protein>
<name>A0A4Y2WFL8_ARAVE</name>
<organism evidence="2 3">
    <name type="scientific">Araneus ventricosus</name>
    <name type="common">Orbweaver spider</name>
    <name type="synonym">Epeira ventricosa</name>
    <dbReference type="NCBI Taxonomy" id="182803"/>
    <lineage>
        <taxon>Eukaryota</taxon>
        <taxon>Metazoa</taxon>
        <taxon>Ecdysozoa</taxon>
        <taxon>Arthropoda</taxon>
        <taxon>Chelicerata</taxon>
        <taxon>Arachnida</taxon>
        <taxon>Araneae</taxon>
        <taxon>Araneomorphae</taxon>
        <taxon>Entelegynae</taxon>
        <taxon>Araneoidea</taxon>
        <taxon>Araneidae</taxon>
        <taxon>Araneus</taxon>
    </lineage>
</organism>
<evidence type="ECO:0000259" key="1">
    <source>
        <dbReference type="Pfam" id="PF14214"/>
    </source>
</evidence>
<comment type="caution">
    <text evidence="2">The sequence shown here is derived from an EMBL/GenBank/DDBJ whole genome shotgun (WGS) entry which is preliminary data.</text>
</comment>
<gene>
    <name evidence="2" type="ORF">AVEN_161679_1</name>
</gene>
<dbReference type="OrthoDB" id="6433866at2759"/>
<dbReference type="PANTHER" id="PTHR45786:SF74">
    <property type="entry name" value="ATP-DEPENDENT DNA HELICASE"/>
    <property type="match status" value="1"/>
</dbReference>
<dbReference type="InterPro" id="IPR025476">
    <property type="entry name" value="Helitron_helicase-like"/>
</dbReference>
<proteinExistence type="predicted"/>
<dbReference type="Pfam" id="PF14214">
    <property type="entry name" value="Helitron_like_N"/>
    <property type="match status" value="1"/>
</dbReference>
<feature type="domain" description="Helitron helicase-like" evidence="1">
    <location>
        <begin position="40"/>
        <end position="221"/>
    </location>
</feature>
<accession>A0A4Y2WFL8</accession>
<reference evidence="2 3" key="1">
    <citation type="journal article" date="2019" name="Sci. Rep.">
        <title>Orb-weaving spider Araneus ventricosus genome elucidates the spidroin gene catalogue.</title>
        <authorList>
            <person name="Kono N."/>
            <person name="Nakamura H."/>
            <person name="Ohtoshi R."/>
            <person name="Moran D.A.P."/>
            <person name="Shinohara A."/>
            <person name="Yoshida Y."/>
            <person name="Fujiwara M."/>
            <person name="Mori M."/>
            <person name="Tomita M."/>
            <person name="Arakawa K."/>
        </authorList>
    </citation>
    <scope>NUCLEOTIDE SEQUENCE [LARGE SCALE GENOMIC DNA]</scope>
</reference>
<dbReference type="AlphaFoldDB" id="A0A4Y2WFL8"/>
<dbReference type="PANTHER" id="PTHR45786">
    <property type="entry name" value="DNA BINDING PROTEIN-LIKE"/>
    <property type="match status" value="1"/>
</dbReference>